<dbReference type="NCBIfam" id="NF045971">
    <property type="entry name" value="conju_CD1110"/>
    <property type="match status" value="1"/>
</dbReference>
<dbReference type="PANTHER" id="PTHR30121">
    <property type="entry name" value="UNCHARACTERIZED PROTEIN YJGR-RELATED"/>
    <property type="match status" value="1"/>
</dbReference>
<dbReference type="EMBL" id="NEKC01000003">
    <property type="protein sequence ID" value="OTA29875.1"/>
    <property type="molecule type" value="Genomic_DNA"/>
</dbReference>
<organism evidence="3 4">
    <name type="scientific">Alloscardovia macacae</name>
    <dbReference type="NCBI Taxonomy" id="1160091"/>
    <lineage>
        <taxon>Bacteria</taxon>
        <taxon>Bacillati</taxon>
        <taxon>Actinomycetota</taxon>
        <taxon>Actinomycetes</taxon>
        <taxon>Bifidobacteriales</taxon>
        <taxon>Bifidobacteriaceae</taxon>
        <taxon>Alloscardovia</taxon>
    </lineage>
</organism>
<dbReference type="STRING" id="1160091.B9T39_02000"/>
<feature type="domain" description="Helicase HerA central" evidence="1">
    <location>
        <begin position="446"/>
        <end position="513"/>
    </location>
</feature>
<dbReference type="OrthoDB" id="9804380at2"/>
<feature type="domain" description="TraG P-loop" evidence="2">
    <location>
        <begin position="594"/>
        <end position="742"/>
    </location>
</feature>
<proteinExistence type="predicted"/>
<gene>
    <name evidence="3" type="ORF">B9T39_02000</name>
</gene>
<dbReference type="Pfam" id="PF01935">
    <property type="entry name" value="DUF87"/>
    <property type="match status" value="1"/>
</dbReference>
<comment type="caution">
    <text evidence="3">The sequence shown here is derived from an EMBL/GenBank/DDBJ whole genome shotgun (WGS) entry which is preliminary data.</text>
</comment>
<dbReference type="PANTHER" id="PTHR30121:SF6">
    <property type="entry name" value="SLR6007 PROTEIN"/>
    <property type="match status" value="1"/>
</dbReference>
<dbReference type="InterPro" id="IPR002789">
    <property type="entry name" value="HerA_central"/>
</dbReference>
<dbReference type="InterPro" id="IPR027417">
    <property type="entry name" value="P-loop_NTPase"/>
</dbReference>
<dbReference type="Gene3D" id="1.10.8.730">
    <property type="match status" value="1"/>
</dbReference>
<dbReference type="InterPro" id="IPR043964">
    <property type="entry name" value="P-loop_TraG"/>
</dbReference>
<reference evidence="3 4" key="1">
    <citation type="submission" date="2017-04" db="EMBL/GenBank/DDBJ databases">
        <title>Draft genome sequences of Alloscardovia macacae UMA81211 and UMA81212 isolated from the feces of a rhesus macaque (Macaca mulatta).</title>
        <authorList>
            <person name="Albert K."/>
            <person name="Sela D.A."/>
        </authorList>
    </citation>
    <scope>NUCLEOTIDE SEQUENCE [LARGE SCALE GENOMIC DNA]</scope>
    <source>
        <strain evidence="3 4">UMA81212</strain>
    </source>
</reference>
<dbReference type="AlphaFoldDB" id="A0A1Y2T3A2"/>
<dbReference type="CDD" id="cd01127">
    <property type="entry name" value="TrwB_TraG_TraD_VirD4"/>
    <property type="match status" value="1"/>
</dbReference>
<accession>A0A1Y2T3A2</accession>
<protein>
    <submittedName>
        <fullName evidence="3">Transfer complex protein</fullName>
    </submittedName>
</protein>
<dbReference type="Pfam" id="PF19044">
    <property type="entry name" value="P-loop_TraG"/>
    <property type="match status" value="1"/>
</dbReference>
<dbReference type="InterPro" id="IPR051162">
    <property type="entry name" value="T4SS_component"/>
</dbReference>
<dbReference type="RefSeq" id="WP_086106162.1">
    <property type="nucleotide sequence ID" value="NZ_NEKB01000009.1"/>
</dbReference>
<evidence type="ECO:0000259" key="2">
    <source>
        <dbReference type="Pfam" id="PF19044"/>
    </source>
</evidence>
<sequence length="787" mass="88042">MAKRAKKESRLRAQMRVPKSVREVMGFNAMSRDGIAYLGDNRYSASLVFTDVNYSASSEAHQLELVERWAKVLNSFDSTMRVQIGLYTQTQGAQGSLGESLMELQADGFDAYRQDYNRQLARKVEILSAHTNVVKTLTVSVQRANEQEAKNALNTIMLSVSKLLNSIDKCKAVRMTRVERLKLIASITRPEAAFTFSEEAFAGEKQRDTRDFTLPYAISKDTPSMVKLESDDKAFYHKTLWISDFPPMLSDGLIRKLISLHENVNVSIHLEPIDRASSMDMVRSKSAELNMQKQEIRKRNIKQMIDPDEMPDSLAEQLDQVESMRDELSSSNQKLMKTLIIVGVHAASVEELDHITDQIRSTVHAEACSVESLAYMQIEGLNAELPLGANTLPLYRTLMTDSAAILIPFVAVDIYEPQGIFYGVNADTGNPIMADRRESMNSNGFVLGTSGGGKSFTVKQELTGLFLNRRDDVLIIDPEREYAPLVDAFHGQRIELSASTQTCINPLDIVFDDSLGDPIKDKVSNVTAMLSTLIGGSYGLNPVQKSILDTTLVRMYQDYRLSGLYPGQQPTLATLRALLMESGEEDARQIATALAQYTEGSLSAFNGQTNVSLANRLTVFDVSSLSGELRMFGMMTLINQIWNRVLANRDTGKRTWLYIDEFHRFFTNEYTAQAFLDLYKRARKYGLGVTGITQNIEDLLENADARKMLSNSDFLMLLSQTSTDADALCDLLKLSDDQRRAFTTVLPGQGLMKFAEDYVPFDGRIEADGLLYELFDTKFDDTTTTAA</sequence>
<evidence type="ECO:0000313" key="4">
    <source>
        <dbReference type="Proteomes" id="UP000243540"/>
    </source>
</evidence>
<evidence type="ECO:0000259" key="1">
    <source>
        <dbReference type="Pfam" id="PF01935"/>
    </source>
</evidence>
<name>A0A1Y2T3A2_9BIFI</name>
<dbReference type="SUPFAM" id="SSF52540">
    <property type="entry name" value="P-loop containing nucleoside triphosphate hydrolases"/>
    <property type="match status" value="1"/>
</dbReference>
<dbReference type="Gene3D" id="3.40.50.300">
    <property type="entry name" value="P-loop containing nucleotide triphosphate hydrolases"/>
    <property type="match status" value="1"/>
</dbReference>
<evidence type="ECO:0000313" key="3">
    <source>
        <dbReference type="EMBL" id="OTA29875.1"/>
    </source>
</evidence>
<dbReference type="Proteomes" id="UP000243540">
    <property type="component" value="Unassembled WGS sequence"/>
</dbReference>